<sequence length="198" mass="20146">MKGLHLHLFLVTMTVVASISAATPAAPAAGGVVPDECSQDFQKVTLCLDFATGKAPNPSKKCCDAVEDIKERDPKCLCFVIQQAKTGGQALKDLGVQEGKLIQLPTSCQLHNASISNCPKLLGISPSSPDAAVFNSNATSATTTPAAPAGKSPASPATSTDKGGSASIRDGHAFLALAVALMAVSFVSTLPRMGLALA</sequence>
<feature type="domain" description="Bifunctional inhibitor/plant lipid transfer protein/seed storage helical" evidence="12">
    <location>
        <begin position="37"/>
        <end position="118"/>
    </location>
</feature>
<dbReference type="OrthoDB" id="1882492at2759"/>
<dbReference type="Gramene" id="ESQ34067">
    <property type="protein sequence ID" value="ESQ34067"/>
    <property type="gene ID" value="EUTSA_v10008820mg"/>
</dbReference>
<dbReference type="GO" id="GO:0050832">
    <property type="term" value="P:defense response to fungus"/>
    <property type="evidence" value="ECO:0007669"/>
    <property type="project" value="EnsemblPlants"/>
</dbReference>
<dbReference type="InterPro" id="IPR016140">
    <property type="entry name" value="Bifunc_inhib/LTP/seed_store"/>
</dbReference>
<protein>
    <recommendedName>
        <fullName evidence="12">Bifunctional inhibitor/plant lipid transfer protein/seed storage helical domain-containing protein</fullName>
    </recommendedName>
</protein>
<dbReference type="CDD" id="cd00010">
    <property type="entry name" value="AAI_LTSS"/>
    <property type="match status" value="1"/>
</dbReference>
<evidence type="ECO:0000256" key="11">
    <source>
        <dbReference type="SAM" id="SignalP"/>
    </source>
</evidence>
<keyword evidence="5 11" id="KW-0732">Signal</keyword>
<dbReference type="AlphaFoldDB" id="V4KVM1"/>
<comment type="subcellular location">
    <subcellularLocation>
        <location evidence="1">Cell membrane</location>
        <topology evidence="1">Lipid-anchor</topology>
        <topology evidence="1">GPI-anchor</topology>
    </subcellularLocation>
</comment>
<evidence type="ECO:0000313" key="14">
    <source>
        <dbReference type="Proteomes" id="UP000030689"/>
    </source>
</evidence>
<evidence type="ECO:0000256" key="8">
    <source>
        <dbReference type="ARBA" id="ARBA00023180"/>
    </source>
</evidence>
<dbReference type="SMART" id="SM00499">
    <property type="entry name" value="AAI"/>
    <property type="match status" value="1"/>
</dbReference>
<evidence type="ECO:0000256" key="7">
    <source>
        <dbReference type="ARBA" id="ARBA00023157"/>
    </source>
</evidence>
<dbReference type="GO" id="GO:0008289">
    <property type="term" value="F:lipid binding"/>
    <property type="evidence" value="ECO:0007669"/>
    <property type="project" value="EnsemblPlants"/>
</dbReference>
<keyword evidence="7" id="KW-1015">Disulfide bond</keyword>
<keyword evidence="4" id="KW-0336">GPI-anchor</keyword>
<dbReference type="GO" id="GO:0006869">
    <property type="term" value="P:lipid transport"/>
    <property type="evidence" value="ECO:0007669"/>
    <property type="project" value="EnsemblPlants"/>
</dbReference>
<evidence type="ECO:0000256" key="9">
    <source>
        <dbReference type="ARBA" id="ARBA00023288"/>
    </source>
</evidence>
<dbReference type="SUPFAM" id="SSF47699">
    <property type="entry name" value="Bifunctional inhibitor/lipid-transfer protein/seed storage 2S albumin"/>
    <property type="match status" value="1"/>
</dbReference>
<dbReference type="Proteomes" id="UP000030689">
    <property type="component" value="Unassembled WGS sequence"/>
</dbReference>
<evidence type="ECO:0000256" key="4">
    <source>
        <dbReference type="ARBA" id="ARBA00022622"/>
    </source>
</evidence>
<evidence type="ECO:0000313" key="13">
    <source>
        <dbReference type="EMBL" id="ESQ34067.1"/>
    </source>
</evidence>
<dbReference type="Gene3D" id="1.10.110.10">
    <property type="entry name" value="Plant lipid-transfer and hydrophobic proteins"/>
    <property type="match status" value="1"/>
</dbReference>
<keyword evidence="8" id="KW-0325">Glycoprotein</keyword>
<dbReference type="eggNOG" id="ENOG502S13V">
    <property type="taxonomic scope" value="Eukaryota"/>
</dbReference>
<dbReference type="OMA" id="TPSEKCC"/>
<dbReference type="GO" id="GO:0005886">
    <property type="term" value="C:plasma membrane"/>
    <property type="evidence" value="ECO:0007669"/>
    <property type="project" value="UniProtKB-SubCell"/>
</dbReference>
<keyword evidence="3" id="KW-1003">Cell membrane</keyword>
<comment type="similarity">
    <text evidence="2">Belongs to the plant LTP family.</text>
</comment>
<feature type="signal peptide" evidence="11">
    <location>
        <begin position="1"/>
        <end position="21"/>
    </location>
</feature>
<dbReference type="InterPro" id="IPR036312">
    <property type="entry name" value="Bifun_inhib/LTP/seed_sf"/>
</dbReference>
<keyword evidence="14" id="KW-1185">Reference proteome</keyword>
<name>V4KVM1_EUTSA</name>
<feature type="compositionally biased region" description="Low complexity" evidence="10">
    <location>
        <begin position="140"/>
        <end position="160"/>
    </location>
</feature>
<feature type="region of interest" description="Disordered" evidence="10">
    <location>
        <begin position="140"/>
        <end position="164"/>
    </location>
</feature>
<evidence type="ECO:0000259" key="12">
    <source>
        <dbReference type="SMART" id="SM00499"/>
    </source>
</evidence>
<dbReference type="KEGG" id="eus:EUTSA_v10008820mg"/>
<keyword evidence="9" id="KW-0449">Lipoprotein</keyword>
<dbReference type="InterPro" id="IPR043325">
    <property type="entry name" value="LTSS"/>
</dbReference>
<dbReference type="Pfam" id="PF14368">
    <property type="entry name" value="LTP_2"/>
    <property type="match status" value="1"/>
</dbReference>
<evidence type="ECO:0000256" key="10">
    <source>
        <dbReference type="SAM" id="MobiDB-lite"/>
    </source>
</evidence>
<dbReference type="GO" id="GO:0005783">
    <property type="term" value="C:endoplasmic reticulum"/>
    <property type="evidence" value="ECO:0007669"/>
    <property type="project" value="EnsemblPlants"/>
</dbReference>
<dbReference type="GO" id="GO:0009505">
    <property type="term" value="C:plant-type cell wall"/>
    <property type="evidence" value="ECO:0007669"/>
    <property type="project" value="EnsemblPlants"/>
</dbReference>
<evidence type="ECO:0000256" key="1">
    <source>
        <dbReference type="ARBA" id="ARBA00004609"/>
    </source>
</evidence>
<evidence type="ECO:0000256" key="5">
    <source>
        <dbReference type="ARBA" id="ARBA00022729"/>
    </source>
</evidence>
<dbReference type="PANTHER" id="PTHR33044">
    <property type="entry name" value="BIFUNCTIONAL INHIBITOR/LIPID-TRANSFER PROTEIN/SEED STORAGE 2S ALBUMIN SUPERFAMILY PROTEIN-RELATED"/>
    <property type="match status" value="1"/>
</dbReference>
<feature type="chain" id="PRO_5004721247" description="Bifunctional inhibitor/plant lipid transfer protein/seed storage helical domain-containing protein" evidence="11">
    <location>
        <begin position="22"/>
        <end position="198"/>
    </location>
</feature>
<evidence type="ECO:0000256" key="2">
    <source>
        <dbReference type="ARBA" id="ARBA00009748"/>
    </source>
</evidence>
<organism evidence="13 14">
    <name type="scientific">Eutrema salsugineum</name>
    <name type="common">Saltwater cress</name>
    <name type="synonym">Sisymbrium salsugineum</name>
    <dbReference type="NCBI Taxonomy" id="72664"/>
    <lineage>
        <taxon>Eukaryota</taxon>
        <taxon>Viridiplantae</taxon>
        <taxon>Streptophyta</taxon>
        <taxon>Embryophyta</taxon>
        <taxon>Tracheophyta</taxon>
        <taxon>Spermatophyta</taxon>
        <taxon>Magnoliopsida</taxon>
        <taxon>eudicotyledons</taxon>
        <taxon>Gunneridae</taxon>
        <taxon>Pentapetalae</taxon>
        <taxon>rosids</taxon>
        <taxon>malvids</taxon>
        <taxon>Brassicales</taxon>
        <taxon>Brassicaceae</taxon>
        <taxon>Eutremeae</taxon>
        <taxon>Eutrema</taxon>
    </lineage>
</organism>
<dbReference type="EMBL" id="KI517683">
    <property type="protein sequence ID" value="ESQ34067.1"/>
    <property type="molecule type" value="Genomic_DNA"/>
</dbReference>
<accession>V4KVM1</accession>
<gene>
    <name evidence="13" type="ORF">EUTSA_v10008820mg</name>
</gene>
<evidence type="ECO:0000256" key="3">
    <source>
        <dbReference type="ARBA" id="ARBA00022475"/>
    </source>
</evidence>
<keyword evidence="6" id="KW-0472">Membrane</keyword>
<proteinExistence type="inferred from homology"/>
<evidence type="ECO:0000256" key="6">
    <source>
        <dbReference type="ARBA" id="ARBA00023136"/>
    </source>
</evidence>
<dbReference type="STRING" id="72664.V4KVM1"/>
<dbReference type="GO" id="GO:0098552">
    <property type="term" value="C:side of membrane"/>
    <property type="evidence" value="ECO:0007669"/>
    <property type="project" value="UniProtKB-KW"/>
</dbReference>
<reference evidence="13 14" key="1">
    <citation type="journal article" date="2013" name="Front. Plant Sci.">
        <title>The Reference Genome of the Halophytic Plant Eutrema salsugineum.</title>
        <authorList>
            <person name="Yang R."/>
            <person name="Jarvis D.E."/>
            <person name="Chen H."/>
            <person name="Beilstein M.A."/>
            <person name="Grimwood J."/>
            <person name="Jenkins J."/>
            <person name="Shu S."/>
            <person name="Prochnik S."/>
            <person name="Xin M."/>
            <person name="Ma C."/>
            <person name="Schmutz J."/>
            <person name="Wing R.A."/>
            <person name="Mitchell-Olds T."/>
            <person name="Schumaker K.S."/>
            <person name="Wang X."/>
        </authorList>
    </citation>
    <scope>NUCLEOTIDE SEQUENCE [LARGE SCALE GENOMIC DNA]</scope>
</reference>